<dbReference type="InterPro" id="IPR002672">
    <property type="entry name" value="Ribosomal_eL28"/>
</dbReference>
<evidence type="ECO:0000259" key="6">
    <source>
        <dbReference type="Pfam" id="PF01778"/>
    </source>
</evidence>
<evidence type="ECO:0000256" key="4">
    <source>
        <dbReference type="ARBA" id="ARBA00035223"/>
    </source>
</evidence>
<dbReference type="Proteomes" id="UP000694542">
    <property type="component" value="Chromosome 1"/>
</dbReference>
<comment type="similarity">
    <text evidence="1">Belongs to the eukaryotic ribosomal protein eL28 family.</text>
</comment>
<name>A0A8C0S061_CANLF</name>
<proteinExistence type="inferred from homology"/>
<feature type="domain" description="Ribosomal eL28/Mak16" evidence="6">
    <location>
        <begin position="57"/>
        <end position="140"/>
    </location>
</feature>
<organism evidence="7 8">
    <name type="scientific">Canis lupus familiaris</name>
    <name type="common">Dog</name>
    <name type="synonym">Canis familiaris</name>
    <dbReference type="NCBI Taxonomy" id="9615"/>
    <lineage>
        <taxon>Eukaryota</taxon>
        <taxon>Metazoa</taxon>
        <taxon>Chordata</taxon>
        <taxon>Craniata</taxon>
        <taxon>Vertebrata</taxon>
        <taxon>Euteleostomi</taxon>
        <taxon>Mammalia</taxon>
        <taxon>Eutheria</taxon>
        <taxon>Laurasiatheria</taxon>
        <taxon>Carnivora</taxon>
        <taxon>Caniformia</taxon>
        <taxon>Canidae</taxon>
        <taxon>Canis</taxon>
    </lineage>
</organism>
<evidence type="ECO:0000313" key="7">
    <source>
        <dbReference type="Ensembl" id="ENSCAFP00040012651.1"/>
    </source>
</evidence>
<dbReference type="GO" id="GO:0006412">
    <property type="term" value="P:translation"/>
    <property type="evidence" value="ECO:0007669"/>
    <property type="project" value="InterPro"/>
</dbReference>
<keyword evidence="3" id="KW-0687">Ribonucleoprotein</keyword>
<dbReference type="AlphaFoldDB" id="A0A8C0S061"/>
<reference evidence="7" key="2">
    <citation type="submission" date="2025-08" db="UniProtKB">
        <authorList>
            <consortium name="Ensembl"/>
        </authorList>
    </citation>
    <scope>IDENTIFICATION</scope>
</reference>
<evidence type="ECO:0000256" key="2">
    <source>
        <dbReference type="ARBA" id="ARBA00022980"/>
    </source>
</evidence>
<dbReference type="GO" id="GO:1990904">
    <property type="term" value="C:ribonucleoprotein complex"/>
    <property type="evidence" value="ECO:0007669"/>
    <property type="project" value="UniProtKB-KW"/>
</dbReference>
<dbReference type="InterPro" id="IPR029004">
    <property type="entry name" value="Ribosomal_eL28/Mak16"/>
</dbReference>
<sequence length="324" mass="35407">MSAHLQWMVVRNCSSFLIKRNKQTYSTVSGAPGRGEATAAIAGVLPASRPRCAPFPSQEPNNLKARNSFRYNGLIHRKTVGVEPAADGKGVVVVLKRRSGQRKPATSYVRTTINKNARATLSSIRHMIRKNKYRPDLRMVSRASDQWGWSCSQEAVWECVLSLFFVLPGCHSQSQCYPAQSEACDGEEEAGPPHQELLSTCPCTQSNKDVNHLAWASLRCGPGALPLCIHVGAACPSVVPHPCYHMIHTVGAGGVRSRLGELCPTISAPRTGRGPHSYVEHVRGVHARLFMQQISACDQVKSTAVLTVLGLQQHLTAQERPFRA</sequence>
<evidence type="ECO:0000256" key="1">
    <source>
        <dbReference type="ARBA" id="ARBA00007926"/>
    </source>
</evidence>
<protein>
    <recommendedName>
        <fullName evidence="4">Large ribosomal subunit protein eL28</fullName>
    </recommendedName>
    <alternativeName>
        <fullName evidence="5">60S ribosomal protein L28</fullName>
    </alternativeName>
</protein>
<dbReference type="Pfam" id="PF01778">
    <property type="entry name" value="Ribosomal_L28e"/>
    <property type="match status" value="1"/>
</dbReference>
<evidence type="ECO:0000256" key="5">
    <source>
        <dbReference type="ARBA" id="ARBA00035330"/>
    </source>
</evidence>
<evidence type="ECO:0000313" key="8">
    <source>
        <dbReference type="Proteomes" id="UP000694542"/>
    </source>
</evidence>
<dbReference type="Gene3D" id="3.30.390.110">
    <property type="match status" value="2"/>
</dbReference>
<evidence type="ECO:0000256" key="3">
    <source>
        <dbReference type="ARBA" id="ARBA00023274"/>
    </source>
</evidence>
<dbReference type="GO" id="GO:0005840">
    <property type="term" value="C:ribosome"/>
    <property type="evidence" value="ECO:0007669"/>
    <property type="project" value="UniProtKB-KW"/>
</dbReference>
<dbReference type="Ensembl" id="ENSCAFT00040014632.1">
    <property type="protein sequence ID" value="ENSCAFP00040012651.1"/>
    <property type="gene ID" value="ENSCAFG00040007845.1"/>
</dbReference>
<reference evidence="7" key="1">
    <citation type="submission" date="2018-10" db="EMBL/GenBank/DDBJ databases">
        <title>De novo assembly of a Great Dane genome.</title>
        <authorList>
            <person name="Kidd J.M."/>
            <person name="Pendleton A.L."/>
            <person name="Shen F."/>
            <person name="Emery S."/>
        </authorList>
    </citation>
    <scope>NUCLEOTIDE SEQUENCE [LARGE SCALE GENOMIC DNA]</scope>
    <source>
        <strain evidence="7">Great Dane</strain>
    </source>
</reference>
<dbReference type="FunFam" id="3.30.390.110:FF:000002">
    <property type="entry name" value="60S ribosomal protein L28"/>
    <property type="match status" value="1"/>
</dbReference>
<accession>A0A8C0S061</accession>
<dbReference type="GO" id="GO:0003735">
    <property type="term" value="F:structural constituent of ribosome"/>
    <property type="evidence" value="ECO:0007669"/>
    <property type="project" value="InterPro"/>
</dbReference>
<dbReference type="PANTHER" id="PTHR10544">
    <property type="entry name" value="60S RIBOSOMAL PROTEIN L28"/>
    <property type="match status" value="1"/>
</dbReference>
<keyword evidence="2" id="KW-0689">Ribosomal protein</keyword>